<evidence type="ECO:0000313" key="8">
    <source>
        <dbReference type="Proteomes" id="UP001375240"/>
    </source>
</evidence>
<dbReference type="InterPro" id="IPR001138">
    <property type="entry name" value="Zn2Cys6_DnaBD"/>
</dbReference>
<dbReference type="SMART" id="SM00066">
    <property type="entry name" value="GAL4"/>
    <property type="match status" value="1"/>
</dbReference>
<dbReference type="PANTHER" id="PTHR47338">
    <property type="entry name" value="ZN(II)2CYS6 TRANSCRIPTION FACTOR (EUROFUNG)-RELATED"/>
    <property type="match status" value="1"/>
</dbReference>
<dbReference type="PANTHER" id="PTHR47338:SF10">
    <property type="entry name" value="TRANSCRIPTION FACTOR DOMAIN-CONTAINING PROTEIN-RELATED"/>
    <property type="match status" value="1"/>
</dbReference>
<evidence type="ECO:0000256" key="1">
    <source>
        <dbReference type="ARBA" id="ARBA00004123"/>
    </source>
</evidence>
<comment type="caution">
    <text evidence="7">The sequence shown here is derived from an EMBL/GenBank/DDBJ whole genome shotgun (WGS) entry which is preliminary data.</text>
</comment>
<evidence type="ECO:0000313" key="7">
    <source>
        <dbReference type="EMBL" id="KAK6359050.1"/>
    </source>
</evidence>
<name>A0AAV9VH20_9PEZI</name>
<dbReference type="GO" id="GO:0000981">
    <property type="term" value="F:DNA-binding transcription factor activity, RNA polymerase II-specific"/>
    <property type="evidence" value="ECO:0007669"/>
    <property type="project" value="InterPro"/>
</dbReference>
<dbReference type="GO" id="GO:0008270">
    <property type="term" value="F:zinc ion binding"/>
    <property type="evidence" value="ECO:0007669"/>
    <property type="project" value="InterPro"/>
</dbReference>
<gene>
    <name evidence="7" type="ORF">TWF696_000221</name>
</gene>
<proteinExistence type="predicted"/>
<dbReference type="GO" id="GO:0003677">
    <property type="term" value="F:DNA binding"/>
    <property type="evidence" value="ECO:0007669"/>
    <property type="project" value="InterPro"/>
</dbReference>
<dbReference type="InterPro" id="IPR036864">
    <property type="entry name" value="Zn2-C6_fun-type_DNA-bd_sf"/>
</dbReference>
<dbReference type="Pfam" id="PF00172">
    <property type="entry name" value="Zn_clus"/>
    <property type="match status" value="1"/>
</dbReference>
<dbReference type="Gene3D" id="4.10.240.10">
    <property type="entry name" value="Zn(2)-C6 fungal-type DNA-binding domain"/>
    <property type="match status" value="1"/>
</dbReference>
<dbReference type="PROSITE" id="PS50048">
    <property type="entry name" value="ZN2_CY6_FUNGAL_2"/>
    <property type="match status" value="1"/>
</dbReference>
<evidence type="ECO:0000259" key="6">
    <source>
        <dbReference type="PROSITE" id="PS50048"/>
    </source>
</evidence>
<dbReference type="Pfam" id="PF04082">
    <property type="entry name" value="Fungal_trans"/>
    <property type="match status" value="1"/>
</dbReference>
<dbReference type="PROSITE" id="PS00463">
    <property type="entry name" value="ZN2_CY6_FUNGAL_1"/>
    <property type="match status" value="1"/>
</dbReference>
<keyword evidence="5" id="KW-0539">Nucleus</keyword>
<sequence length="651" mass="73220">MAAVDRRHALTRNSACLTCRQRKKKCDGRKPVCLSCSRLDYTCVYQTRSSAKSHRQNLYSAMNSERSSPHALSPDMAFPTPAVTQASPPTSVSTADSVYDVDITDADNLLSTPENLYQHEKRSDELVSSLSPFENYFFTNFPFEQSHDQLGADATMQLDLQPWLLPTSEINLDWRSTLSEAPTFPSTGSSTPLTVSSDAQKSPGEAFSLPLREEINHLCDIFFSRFHPILPILHRRSFLETIPERDTPLEEDVVLLSLLALSSSGHSDASIRGKGEEWLKASKRIIDKAIKNSTVTLQHVQAGVWITFHLFLRAEMSECWIFLGKTWRMACPLGLNRIDAKKRGCNIIPGNLDNARAIEEMRRTIWALFLLDRSLSFVCGWPFAIDDRQFMVNTPVEENIFQGSDTESLLKTTTSPFPTSLDKAIEPIGDCYGYICYATVLLGRIVDYNNSPDADEVSEDRRRVFEKLEIALARLLLAIPSQFTKITYLQSTLEQENTCWLICLVQTCSILLHHPTVRAVTRQEDSPSEEDNPSPEFLRCLAGTKHIVSAIKDLVTVAGRGFLNPLAGPILFLSGRILIIHWLETNDICTRSEIDLILLSLDKMKEQSEPLASKYKHLLLYDLSRSSASVKEIKTNDGSYMTPQCRNPQSD</sequence>
<evidence type="ECO:0000256" key="3">
    <source>
        <dbReference type="ARBA" id="ARBA00023015"/>
    </source>
</evidence>
<dbReference type="CDD" id="cd12148">
    <property type="entry name" value="fungal_TF_MHR"/>
    <property type="match status" value="1"/>
</dbReference>
<keyword evidence="8" id="KW-1185">Reference proteome</keyword>
<dbReference type="GO" id="GO:0006351">
    <property type="term" value="P:DNA-templated transcription"/>
    <property type="evidence" value="ECO:0007669"/>
    <property type="project" value="InterPro"/>
</dbReference>
<dbReference type="InterPro" id="IPR007219">
    <property type="entry name" value="XnlR_reg_dom"/>
</dbReference>
<dbReference type="CDD" id="cd00067">
    <property type="entry name" value="GAL4"/>
    <property type="match status" value="1"/>
</dbReference>
<keyword evidence="2" id="KW-0479">Metal-binding</keyword>
<dbReference type="SUPFAM" id="SSF57701">
    <property type="entry name" value="Zn2/Cys6 DNA-binding domain"/>
    <property type="match status" value="1"/>
</dbReference>
<accession>A0AAV9VH20</accession>
<dbReference type="AlphaFoldDB" id="A0AAV9VH20"/>
<dbReference type="Proteomes" id="UP001375240">
    <property type="component" value="Unassembled WGS sequence"/>
</dbReference>
<evidence type="ECO:0000256" key="4">
    <source>
        <dbReference type="ARBA" id="ARBA00023163"/>
    </source>
</evidence>
<reference evidence="7 8" key="1">
    <citation type="submission" date="2019-10" db="EMBL/GenBank/DDBJ databases">
        <authorList>
            <person name="Palmer J.M."/>
        </authorList>
    </citation>
    <scope>NUCLEOTIDE SEQUENCE [LARGE SCALE GENOMIC DNA]</scope>
    <source>
        <strain evidence="7 8">TWF696</strain>
    </source>
</reference>
<evidence type="ECO:0000256" key="5">
    <source>
        <dbReference type="ARBA" id="ARBA00023242"/>
    </source>
</evidence>
<protein>
    <recommendedName>
        <fullName evidence="6">Zn(2)-C6 fungal-type domain-containing protein</fullName>
    </recommendedName>
</protein>
<comment type="subcellular location">
    <subcellularLocation>
        <location evidence="1">Nucleus</location>
    </subcellularLocation>
</comment>
<dbReference type="InterPro" id="IPR050815">
    <property type="entry name" value="TF_fung"/>
</dbReference>
<feature type="domain" description="Zn(2)-C6 fungal-type" evidence="6">
    <location>
        <begin position="15"/>
        <end position="45"/>
    </location>
</feature>
<organism evidence="7 8">
    <name type="scientific">Orbilia brochopaga</name>
    <dbReference type="NCBI Taxonomy" id="3140254"/>
    <lineage>
        <taxon>Eukaryota</taxon>
        <taxon>Fungi</taxon>
        <taxon>Dikarya</taxon>
        <taxon>Ascomycota</taxon>
        <taxon>Pezizomycotina</taxon>
        <taxon>Orbiliomycetes</taxon>
        <taxon>Orbiliales</taxon>
        <taxon>Orbiliaceae</taxon>
        <taxon>Orbilia</taxon>
    </lineage>
</organism>
<dbReference type="SMART" id="SM00906">
    <property type="entry name" value="Fungal_trans"/>
    <property type="match status" value="1"/>
</dbReference>
<dbReference type="EMBL" id="JAVHNQ010000001">
    <property type="protein sequence ID" value="KAK6359050.1"/>
    <property type="molecule type" value="Genomic_DNA"/>
</dbReference>
<dbReference type="GO" id="GO:0005634">
    <property type="term" value="C:nucleus"/>
    <property type="evidence" value="ECO:0007669"/>
    <property type="project" value="UniProtKB-SubCell"/>
</dbReference>
<keyword evidence="3" id="KW-0805">Transcription regulation</keyword>
<keyword evidence="4" id="KW-0804">Transcription</keyword>
<evidence type="ECO:0000256" key="2">
    <source>
        <dbReference type="ARBA" id="ARBA00022723"/>
    </source>
</evidence>